<evidence type="ECO:0000313" key="12">
    <source>
        <dbReference type="EMBL" id="EKM82143.1"/>
    </source>
</evidence>
<dbReference type="STRING" id="597362.K5XFH3"/>
<dbReference type="OrthoDB" id="2405412at2759"/>
<dbReference type="GO" id="GO:0051731">
    <property type="term" value="F:polynucleotide 5'-hydroxyl-kinase activity"/>
    <property type="evidence" value="ECO:0007669"/>
    <property type="project" value="InterPro"/>
</dbReference>
<feature type="region of interest" description="Disordered" evidence="9">
    <location>
        <begin position="104"/>
        <end position="146"/>
    </location>
</feature>
<protein>
    <recommendedName>
        <fullName evidence="3">Polynucleotide 5'-hydroxyl-kinase GRC3</fullName>
    </recommendedName>
    <alternativeName>
        <fullName evidence="8">Polynucleotide 5'-hydroxyl-kinase NOL9</fullName>
    </alternativeName>
    <alternativeName>
        <fullName evidence="2">Polynucleotide 5'-hydroxyl-kinase grc3</fullName>
    </alternativeName>
</protein>
<gene>
    <name evidence="12" type="ORF">AGABI1DRAFT_35289</name>
</gene>
<reference evidence="13" key="1">
    <citation type="journal article" date="2012" name="Proc. Natl. Acad. Sci. U.S.A.">
        <title>Genome sequence of the button mushroom Agaricus bisporus reveals mechanisms governing adaptation to a humic-rich ecological niche.</title>
        <authorList>
            <person name="Morin E."/>
            <person name="Kohler A."/>
            <person name="Baker A.R."/>
            <person name="Foulongne-Oriol M."/>
            <person name="Lombard V."/>
            <person name="Nagy L.G."/>
            <person name="Ohm R.A."/>
            <person name="Patyshakuliyeva A."/>
            <person name="Brun A."/>
            <person name="Aerts A.L."/>
            <person name="Bailey A.M."/>
            <person name="Billette C."/>
            <person name="Coutinho P.M."/>
            <person name="Deakin G."/>
            <person name="Doddapaneni H."/>
            <person name="Floudas D."/>
            <person name="Grimwood J."/>
            <person name="Hilden K."/>
            <person name="Kuees U."/>
            <person name="LaButti K.M."/>
            <person name="Lapidus A."/>
            <person name="Lindquist E.A."/>
            <person name="Lucas S.M."/>
            <person name="Murat C."/>
            <person name="Riley R.W."/>
            <person name="Salamov A.A."/>
            <person name="Schmutz J."/>
            <person name="Subramanian V."/>
            <person name="Woesten H.A.B."/>
            <person name="Xu J."/>
            <person name="Eastwood D.C."/>
            <person name="Foster G.D."/>
            <person name="Sonnenberg A.S."/>
            <person name="Cullen D."/>
            <person name="de Vries R.P."/>
            <person name="Lundell T."/>
            <person name="Hibbett D.S."/>
            <person name="Henrissat B."/>
            <person name="Burton K.S."/>
            <person name="Kerrigan R.W."/>
            <person name="Challen M.P."/>
            <person name="Grigoriev I.V."/>
            <person name="Martin F."/>
        </authorList>
    </citation>
    <scope>NUCLEOTIDE SEQUENCE [LARGE SCALE GENOMIC DNA]</scope>
    <source>
        <strain evidence="13">JB137-S8 / ATCC MYA-4627 / FGSC 10392</strain>
    </source>
</reference>
<name>K5XFH3_AGABU</name>
<sequence length="784" mass="84972">MISAVAARKTAQATLQKQQGIIPDVPSSSPGGPPPSNPSPNLPLKRKPSPRHSKTSSSTKKRKRGNKKNAAHTIDLEPDVFQSQREVIVIESDDDEDRQLISQVPSDASQDDSDIEILPGPPPLSSKRRAWSPSMPLDDSSSSDEAEIDMSELIDLPARFSRLPAIDVGATLSTFVPTPGKNVYHFSDADLAVLGEKGTIVVVEQGESLCVLGTCRLTLLKGAISLNGVPLQPSLNSHRVFSPRSSPLVMIEGQTGTKSAIDISSLPPSLHCYKQSKSALVFLQELQTAVEGLGRICRTFEGVFDSYGRQDDSISSPFQLPGLYLVQKQARDLVPFSMPPTWSETISTFSTPPTSTLPSSRAGPTYLVKGPKKCGKSTFARTLLNTLLSHYSRVAYLECDIGQSEFTPPGIVALNVVSNPLFGPAYTHLTFPVRSHFIGSTTPKASPTAYLEGVRNLYEFWRIEIANAYVGDDDPDGRVVDTVPLIVNTMGWIKGLGADLMRQIEEMVEPSEIFEFQSDEPGFTYGDQNHIGFSDTPNAGGYEPVPRKLEPAPSSVLSTSFTPADQRTISIISYFHAIFPSLSKQRNPYPNLDNQSCIQSWDVSLPLCAIAPYEVDIGVAFDQVILTGPGSEDVVSEEIGRVLNGALVGFVQLDHHQSQGKEDKIASIPYVQARPPPSASESSCIGLGLIRGTSTTTVTTTSPNMILHILTPVPPPLLANARLLVKGEMELPIWGMLDFRDTGGGVAGVEQGRVPYLQWGRVPEGVVGGDKRRVRRNLMRRGQA</sequence>
<keyword evidence="5" id="KW-0547">Nucleotide-binding</keyword>
<dbReference type="FunCoup" id="K5XFH3">
    <property type="interactions" value="251"/>
</dbReference>
<dbReference type="AlphaFoldDB" id="K5XFH3"/>
<organism evidence="12 13">
    <name type="scientific">Agaricus bisporus var. burnettii (strain JB137-S8 / ATCC MYA-4627 / FGSC 10392)</name>
    <name type="common">White button mushroom</name>
    <dbReference type="NCBI Taxonomy" id="597362"/>
    <lineage>
        <taxon>Eukaryota</taxon>
        <taxon>Fungi</taxon>
        <taxon>Dikarya</taxon>
        <taxon>Basidiomycota</taxon>
        <taxon>Agaricomycotina</taxon>
        <taxon>Agaricomycetes</taxon>
        <taxon>Agaricomycetidae</taxon>
        <taxon>Agaricales</taxon>
        <taxon>Agaricineae</taxon>
        <taxon>Agaricaceae</taxon>
        <taxon>Agaricus</taxon>
    </lineage>
</organism>
<dbReference type="Gene3D" id="3.40.50.300">
    <property type="entry name" value="P-loop containing nucleotide triphosphate hydrolases"/>
    <property type="match status" value="1"/>
</dbReference>
<dbReference type="RefSeq" id="XP_007327110.1">
    <property type="nucleotide sequence ID" value="XM_007327048.1"/>
</dbReference>
<dbReference type="InterPro" id="IPR027417">
    <property type="entry name" value="P-loop_NTPase"/>
</dbReference>
<evidence type="ECO:0000256" key="8">
    <source>
        <dbReference type="ARBA" id="ARBA00071212"/>
    </source>
</evidence>
<dbReference type="eggNOG" id="KOG2750">
    <property type="taxonomic scope" value="Eukaryota"/>
</dbReference>
<feature type="domain" description="NOL9 N-terminal" evidence="11">
    <location>
        <begin position="195"/>
        <end position="253"/>
    </location>
</feature>
<dbReference type="InterPro" id="IPR057573">
    <property type="entry name" value="NOL9_N"/>
</dbReference>
<evidence type="ECO:0000256" key="3">
    <source>
        <dbReference type="ARBA" id="ARBA00019824"/>
    </source>
</evidence>
<evidence type="ECO:0000256" key="2">
    <source>
        <dbReference type="ARBA" id="ARBA00018706"/>
    </source>
</evidence>
<dbReference type="InterPro" id="IPR032319">
    <property type="entry name" value="CLP1_P"/>
</dbReference>
<feature type="domain" description="Clp1 P-loop" evidence="10">
    <location>
        <begin position="370"/>
        <end position="518"/>
    </location>
</feature>
<evidence type="ECO:0000256" key="1">
    <source>
        <dbReference type="ARBA" id="ARBA00011003"/>
    </source>
</evidence>
<evidence type="ECO:0000256" key="5">
    <source>
        <dbReference type="ARBA" id="ARBA00022741"/>
    </source>
</evidence>
<feature type="compositionally biased region" description="Pro residues" evidence="9">
    <location>
        <begin position="31"/>
        <end position="41"/>
    </location>
</feature>
<dbReference type="OMA" id="PEFAPMG"/>
<evidence type="ECO:0000256" key="9">
    <source>
        <dbReference type="SAM" id="MobiDB-lite"/>
    </source>
</evidence>
<dbReference type="GO" id="GO:0005634">
    <property type="term" value="C:nucleus"/>
    <property type="evidence" value="ECO:0007669"/>
    <property type="project" value="TreeGrafter"/>
</dbReference>
<feature type="compositionally biased region" description="Basic residues" evidence="9">
    <location>
        <begin position="44"/>
        <end position="70"/>
    </location>
</feature>
<feature type="region of interest" description="Disordered" evidence="9">
    <location>
        <begin position="1"/>
        <end position="78"/>
    </location>
</feature>
<keyword evidence="6" id="KW-0418">Kinase</keyword>
<dbReference type="HOGENOM" id="CLU_010345_0_0_1"/>
<accession>K5XFH3</accession>
<dbReference type="InParanoid" id="K5XFH3"/>
<dbReference type="GO" id="GO:0005524">
    <property type="term" value="F:ATP binding"/>
    <property type="evidence" value="ECO:0007669"/>
    <property type="project" value="UniProtKB-KW"/>
</dbReference>
<evidence type="ECO:0000313" key="13">
    <source>
        <dbReference type="Proteomes" id="UP000008493"/>
    </source>
</evidence>
<dbReference type="GeneID" id="18829132"/>
<evidence type="ECO:0000259" key="10">
    <source>
        <dbReference type="Pfam" id="PF16575"/>
    </source>
</evidence>
<dbReference type="EMBL" id="JH971387">
    <property type="protein sequence ID" value="EKM82143.1"/>
    <property type="molecule type" value="Genomic_DNA"/>
</dbReference>
<evidence type="ECO:0000259" key="11">
    <source>
        <dbReference type="Pfam" id="PF24419"/>
    </source>
</evidence>
<dbReference type="Proteomes" id="UP000008493">
    <property type="component" value="Unassembled WGS sequence"/>
</dbReference>
<keyword evidence="7" id="KW-0067">ATP-binding</keyword>
<keyword evidence="13" id="KW-1185">Reference proteome</keyword>
<proteinExistence type="inferred from homology"/>
<evidence type="ECO:0000256" key="7">
    <source>
        <dbReference type="ARBA" id="ARBA00022840"/>
    </source>
</evidence>
<dbReference type="GO" id="GO:0000448">
    <property type="term" value="P:cleavage in ITS2 between 5.8S rRNA and LSU-rRNA of tricistronic rRNA transcript (SSU-rRNA, 5.8S rRNA, LSU-rRNA)"/>
    <property type="evidence" value="ECO:0007669"/>
    <property type="project" value="TreeGrafter"/>
</dbReference>
<dbReference type="Pfam" id="PF16575">
    <property type="entry name" value="CLP1_P"/>
    <property type="match status" value="1"/>
</dbReference>
<dbReference type="KEGG" id="abp:AGABI1DRAFT35289"/>
<dbReference type="PANTHER" id="PTHR12755">
    <property type="entry name" value="CLEAVAGE/POLYADENYLATION FACTOR IA SUBUNIT CLP1P"/>
    <property type="match status" value="1"/>
</dbReference>
<keyword evidence="4" id="KW-0808">Transferase</keyword>
<dbReference type="PANTHER" id="PTHR12755:SF3">
    <property type="entry name" value="POLYNUCLEOTIDE 5'-HYDROXYL-KINASE NOL9"/>
    <property type="match status" value="1"/>
</dbReference>
<comment type="similarity">
    <text evidence="1">Belongs to the Clp1 family. NOL9/GRC3 subfamily.</text>
</comment>
<dbReference type="Pfam" id="PF24419">
    <property type="entry name" value="Cupin_NOL9"/>
    <property type="match status" value="1"/>
</dbReference>
<evidence type="ECO:0000256" key="6">
    <source>
        <dbReference type="ARBA" id="ARBA00022777"/>
    </source>
</evidence>
<evidence type="ECO:0000256" key="4">
    <source>
        <dbReference type="ARBA" id="ARBA00022679"/>
    </source>
</evidence>
<dbReference type="InterPro" id="IPR045116">
    <property type="entry name" value="Clp1/Grc3"/>
</dbReference>